<reference evidence="1" key="1">
    <citation type="submission" date="2021-02" db="EMBL/GenBank/DDBJ databases">
        <authorList>
            <person name="Dougan E. K."/>
            <person name="Rhodes N."/>
            <person name="Thang M."/>
            <person name="Chan C."/>
        </authorList>
    </citation>
    <scope>NUCLEOTIDE SEQUENCE</scope>
</reference>
<protein>
    <submittedName>
        <fullName evidence="1">Uncharacterized protein</fullName>
    </submittedName>
</protein>
<organism evidence="1 2">
    <name type="scientific">Polarella glacialis</name>
    <name type="common">Dinoflagellate</name>
    <dbReference type="NCBI Taxonomy" id="89957"/>
    <lineage>
        <taxon>Eukaryota</taxon>
        <taxon>Sar</taxon>
        <taxon>Alveolata</taxon>
        <taxon>Dinophyceae</taxon>
        <taxon>Suessiales</taxon>
        <taxon>Suessiaceae</taxon>
        <taxon>Polarella</taxon>
    </lineage>
</organism>
<evidence type="ECO:0000313" key="2">
    <source>
        <dbReference type="Proteomes" id="UP000654075"/>
    </source>
</evidence>
<name>A0A813HTZ7_POLGL</name>
<accession>A0A813HTZ7</accession>
<dbReference type="EMBL" id="CAJNNV010032765">
    <property type="protein sequence ID" value="CAE8640988.1"/>
    <property type="molecule type" value="Genomic_DNA"/>
</dbReference>
<dbReference type="Proteomes" id="UP000654075">
    <property type="component" value="Unassembled WGS sequence"/>
</dbReference>
<keyword evidence="2" id="KW-1185">Reference proteome</keyword>
<gene>
    <name evidence="1" type="ORF">PGLA1383_LOCUS55715</name>
</gene>
<comment type="caution">
    <text evidence="1">The sequence shown here is derived from an EMBL/GenBank/DDBJ whole genome shotgun (WGS) entry which is preliminary data.</text>
</comment>
<sequence>MATYGFTLPPELEPIFTLRLGDLSHLLPGDGLAQFSDLNFQVSLSTLPLPSGEEFDVATRRRLLRGLLPLRQLLQRGVSEGQAPEQTLGSLMAAAMSLCEQDPVIQPFIEALQLKRVRNAKSWIWWSQGEVADISSGQELSSQWRSDVTRLKMSEYMCLVCYWEALRLRAGQLTAEQVLPQALDLLPLLESMLAEDLS</sequence>
<dbReference type="AlphaFoldDB" id="A0A813HTZ7"/>
<proteinExistence type="predicted"/>
<evidence type="ECO:0000313" key="1">
    <source>
        <dbReference type="EMBL" id="CAE8640988.1"/>
    </source>
</evidence>